<feature type="transmembrane region" description="Helical" evidence="6">
    <location>
        <begin position="402"/>
        <end position="421"/>
    </location>
</feature>
<dbReference type="GO" id="GO:0005886">
    <property type="term" value="C:plasma membrane"/>
    <property type="evidence" value="ECO:0007669"/>
    <property type="project" value="TreeGrafter"/>
</dbReference>
<dbReference type="GeneID" id="88174839"/>
<dbReference type="RefSeq" id="XP_062878803.1">
    <property type="nucleotide sequence ID" value="XM_063022733.1"/>
</dbReference>
<reference evidence="8 9" key="1">
    <citation type="submission" date="2023-10" db="EMBL/GenBank/DDBJ databases">
        <title>Draft Genome Sequence of Candida saopaulonensis from a very Premature Infant with Sepsis.</title>
        <authorList>
            <person name="Ning Y."/>
            <person name="Dai R."/>
            <person name="Xiao M."/>
            <person name="Xu Y."/>
            <person name="Yan Q."/>
            <person name="Zhang L."/>
        </authorList>
    </citation>
    <scope>NUCLEOTIDE SEQUENCE [LARGE SCALE GENOMIC DNA]</scope>
    <source>
        <strain evidence="8 9">19XY460</strain>
    </source>
</reference>
<accession>A0AAX4HDQ0</accession>
<dbReference type="EMBL" id="CP138897">
    <property type="protein sequence ID" value="WPK26422.1"/>
    <property type="molecule type" value="Genomic_DNA"/>
</dbReference>
<feature type="region of interest" description="Disordered" evidence="5">
    <location>
        <begin position="60"/>
        <end position="84"/>
    </location>
</feature>
<dbReference type="GO" id="GO:0015606">
    <property type="term" value="F:spermidine transmembrane transporter activity"/>
    <property type="evidence" value="ECO:0007669"/>
    <property type="project" value="TreeGrafter"/>
</dbReference>
<dbReference type="SUPFAM" id="SSF103473">
    <property type="entry name" value="MFS general substrate transporter"/>
    <property type="match status" value="1"/>
</dbReference>
<feature type="transmembrane region" description="Helical" evidence="6">
    <location>
        <begin position="648"/>
        <end position="667"/>
    </location>
</feature>
<feature type="compositionally biased region" description="Acidic residues" evidence="5">
    <location>
        <begin position="62"/>
        <end position="72"/>
    </location>
</feature>
<dbReference type="InterPro" id="IPR020846">
    <property type="entry name" value="MFS_dom"/>
</dbReference>
<sequence>MVVIGTTKEEEEALRAAAAASNDPRLSYVSSTDASTLSAYETASEFSDLNFNEARPFRPELDAENDDADNETLELGPDDTVTTPRHSMSHLRAEDGVGAPLVGDPLISGGSILEGASAAPAPPIADDGVNPSKAMLGEPQFVLDPYKKASSLLAPAMHSQPLPLTTTMDDEDLILPVQRDLPFDPTGMSEDQLNRVVSQRSERGESIVMHRTLTNKTHIDVRDLDYDNEQDPLNPFNWPTWKKWFVTFTIANTCLCVSLGSSLYVAAVPELMHKFHVSQTLTISGLTFYLLGLALGPVVAAPLSEIIGRRYIYLVTFPACMLFAMGVGLSKNIESVLVLRFFCGLIGSPPMALAGGTISDIWSDSPAGMYLAMSLFCLCPFLGPVIGPIVGGFAAEHKNWQWTMWVYLMFCGAVLPFLLACPETFKPALLEARAKKRGINVIKPEFSLKNAITSYLGRPLEMLVVEPIVCFTSIYIAFVFAVLFGFFEAYPIIFRGVYRMDMGVSGLPFIGVGVGLMLGVFLNVVYKQIEGKKKAKKAAETGEKVGWDAPESQLRIVEIGSVFLPISLFWLAWTSRRSVHWIAPTLAGIPFGFGLMWVFLGIISYYAYSFPPAYVASAISANNLFRYLLAAVFPLFVVQMYQKLHVEWATTLFAFISLAMVPIPFVFSKFGERIRLKSKYGYVAYFKAIAAEEAKRKANNEVEKHSTTLSSSHGVEQV</sequence>
<dbReference type="PANTHER" id="PTHR23502:SF38">
    <property type="entry name" value="POLYAMINE TRANSPORTER 4"/>
    <property type="match status" value="1"/>
</dbReference>
<organism evidence="8 9">
    <name type="scientific">Australozyma saopauloensis</name>
    <dbReference type="NCBI Taxonomy" id="291208"/>
    <lineage>
        <taxon>Eukaryota</taxon>
        <taxon>Fungi</taxon>
        <taxon>Dikarya</taxon>
        <taxon>Ascomycota</taxon>
        <taxon>Saccharomycotina</taxon>
        <taxon>Pichiomycetes</taxon>
        <taxon>Metschnikowiaceae</taxon>
        <taxon>Australozyma</taxon>
    </lineage>
</organism>
<dbReference type="Gene3D" id="1.20.1250.20">
    <property type="entry name" value="MFS general substrate transporter like domains"/>
    <property type="match status" value="1"/>
</dbReference>
<gene>
    <name evidence="8" type="ORF">PUMCH_003776</name>
</gene>
<dbReference type="CDD" id="cd17323">
    <property type="entry name" value="MFS_Tpo1_MDR_like"/>
    <property type="match status" value="1"/>
</dbReference>
<keyword evidence="2 6" id="KW-0812">Transmembrane</keyword>
<evidence type="ECO:0000256" key="1">
    <source>
        <dbReference type="ARBA" id="ARBA00004141"/>
    </source>
</evidence>
<dbReference type="Proteomes" id="UP001338582">
    <property type="component" value="Chromosome 4"/>
</dbReference>
<feature type="transmembrane region" description="Helical" evidence="6">
    <location>
        <begin position="244"/>
        <end position="266"/>
    </location>
</feature>
<feature type="transmembrane region" description="Helical" evidence="6">
    <location>
        <begin position="624"/>
        <end position="642"/>
    </location>
</feature>
<evidence type="ECO:0000259" key="7">
    <source>
        <dbReference type="PROSITE" id="PS50850"/>
    </source>
</evidence>
<proteinExistence type="predicted"/>
<dbReference type="InterPro" id="IPR005829">
    <property type="entry name" value="Sugar_transporter_CS"/>
</dbReference>
<dbReference type="KEGG" id="asau:88174839"/>
<feature type="transmembrane region" description="Helical" evidence="6">
    <location>
        <begin position="579"/>
        <end position="603"/>
    </location>
</feature>
<dbReference type="PROSITE" id="PS00216">
    <property type="entry name" value="SUGAR_TRANSPORT_1"/>
    <property type="match status" value="1"/>
</dbReference>
<dbReference type="PROSITE" id="PS50850">
    <property type="entry name" value="MFS"/>
    <property type="match status" value="1"/>
</dbReference>
<evidence type="ECO:0000313" key="8">
    <source>
        <dbReference type="EMBL" id="WPK26422.1"/>
    </source>
</evidence>
<dbReference type="GO" id="GO:0140115">
    <property type="term" value="P:export across plasma membrane"/>
    <property type="evidence" value="ECO:0007669"/>
    <property type="project" value="UniProtKB-ARBA"/>
</dbReference>
<protein>
    <recommendedName>
        <fullName evidence="7">Major facilitator superfamily (MFS) profile domain-containing protein</fullName>
    </recommendedName>
</protein>
<feature type="transmembrane region" description="Helical" evidence="6">
    <location>
        <begin position="286"/>
        <end position="304"/>
    </location>
</feature>
<keyword evidence="3 6" id="KW-1133">Transmembrane helix</keyword>
<dbReference type="FunFam" id="1.20.1250.20:FF:000011">
    <property type="entry name" value="MFS multidrug transporter, putative"/>
    <property type="match status" value="1"/>
</dbReference>
<comment type="subcellular location">
    <subcellularLocation>
        <location evidence="1">Membrane</location>
        <topology evidence="1">Multi-pass membrane protein</topology>
    </subcellularLocation>
</comment>
<feature type="transmembrane region" description="Helical" evidence="6">
    <location>
        <begin position="507"/>
        <end position="526"/>
    </location>
</feature>
<name>A0AAX4HDQ0_9ASCO</name>
<dbReference type="GO" id="GO:0000297">
    <property type="term" value="F:spermine transmembrane transporter activity"/>
    <property type="evidence" value="ECO:0007669"/>
    <property type="project" value="TreeGrafter"/>
</dbReference>
<evidence type="ECO:0000256" key="2">
    <source>
        <dbReference type="ARBA" id="ARBA00022692"/>
    </source>
</evidence>
<feature type="transmembrane region" description="Helical" evidence="6">
    <location>
        <begin position="311"/>
        <end position="330"/>
    </location>
</feature>
<feature type="transmembrane region" description="Helical" evidence="6">
    <location>
        <begin position="370"/>
        <end position="390"/>
    </location>
</feature>
<dbReference type="InterPro" id="IPR036259">
    <property type="entry name" value="MFS_trans_sf"/>
</dbReference>
<keyword evidence="9" id="KW-1185">Reference proteome</keyword>
<dbReference type="AlphaFoldDB" id="A0AAX4HDQ0"/>
<evidence type="ECO:0000256" key="6">
    <source>
        <dbReference type="SAM" id="Phobius"/>
    </source>
</evidence>
<evidence type="ECO:0000313" key="9">
    <source>
        <dbReference type="Proteomes" id="UP001338582"/>
    </source>
</evidence>
<dbReference type="Pfam" id="PF07690">
    <property type="entry name" value="MFS_1"/>
    <property type="match status" value="1"/>
</dbReference>
<feature type="transmembrane region" description="Helical" evidence="6">
    <location>
        <begin position="463"/>
        <end position="487"/>
    </location>
</feature>
<feature type="transmembrane region" description="Helical" evidence="6">
    <location>
        <begin position="554"/>
        <end position="573"/>
    </location>
</feature>
<feature type="domain" description="Major facilitator superfamily (MFS) profile" evidence="7">
    <location>
        <begin position="246"/>
        <end position="674"/>
    </location>
</feature>
<dbReference type="PANTHER" id="PTHR23502">
    <property type="entry name" value="MAJOR FACILITATOR SUPERFAMILY"/>
    <property type="match status" value="1"/>
</dbReference>
<feature type="transmembrane region" description="Helical" evidence="6">
    <location>
        <begin position="336"/>
        <end position="358"/>
    </location>
</feature>
<evidence type="ECO:0000256" key="5">
    <source>
        <dbReference type="SAM" id="MobiDB-lite"/>
    </source>
</evidence>
<keyword evidence="4 6" id="KW-0472">Membrane</keyword>
<evidence type="ECO:0000256" key="3">
    <source>
        <dbReference type="ARBA" id="ARBA00022989"/>
    </source>
</evidence>
<evidence type="ECO:0000256" key="4">
    <source>
        <dbReference type="ARBA" id="ARBA00023136"/>
    </source>
</evidence>
<dbReference type="InterPro" id="IPR011701">
    <property type="entry name" value="MFS"/>
</dbReference>
<dbReference type="GO" id="GO:0042908">
    <property type="term" value="P:xenobiotic transport"/>
    <property type="evidence" value="ECO:0007669"/>
    <property type="project" value="UniProtKB-ARBA"/>
</dbReference>